<reference evidence="7" key="1">
    <citation type="submission" date="2021-01" db="EMBL/GenBank/DDBJ databases">
        <authorList>
            <person name="Corre E."/>
            <person name="Pelletier E."/>
            <person name="Niang G."/>
            <person name="Scheremetjew M."/>
            <person name="Finn R."/>
            <person name="Kale V."/>
            <person name="Holt S."/>
            <person name="Cochrane G."/>
            <person name="Meng A."/>
            <person name="Brown T."/>
            <person name="Cohen L."/>
        </authorList>
    </citation>
    <scope>NUCLEOTIDE SEQUENCE</scope>
    <source>
        <strain evidence="7">CCMP645</strain>
    </source>
</reference>
<feature type="transmembrane region" description="Helical" evidence="6">
    <location>
        <begin position="52"/>
        <end position="72"/>
    </location>
</feature>
<evidence type="ECO:0000256" key="5">
    <source>
        <dbReference type="SAM" id="MobiDB-lite"/>
    </source>
</evidence>
<keyword evidence="2 6" id="KW-0812">Transmembrane</keyword>
<dbReference type="PANTHER" id="PTHR11132">
    <property type="entry name" value="SOLUTE CARRIER FAMILY 35"/>
    <property type="match status" value="1"/>
</dbReference>
<keyword evidence="3 6" id="KW-1133">Transmembrane helix</keyword>
<evidence type="ECO:0000313" key="7">
    <source>
        <dbReference type="EMBL" id="CAE0763569.1"/>
    </source>
</evidence>
<accession>A0A7S4BFL0</accession>
<name>A0A7S4BFL0_CHRCT</name>
<dbReference type="EMBL" id="HBIZ01025576">
    <property type="protein sequence ID" value="CAE0763569.1"/>
    <property type="molecule type" value="Transcribed_RNA"/>
</dbReference>
<feature type="transmembrane region" description="Helical" evidence="6">
    <location>
        <begin position="143"/>
        <end position="161"/>
    </location>
</feature>
<dbReference type="AlphaFoldDB" id="A0A7S4BFL0"/>
<protein>
    <recommendedName>
        <fullName evidence="8">Sugar phosphate transporter domain-containing protein</fullName>
    </recommendedName>
</protein>
<sequence>MPALLPAKHHLANQPTAIPPAISPAIPPAISPAIPPASAPVLSRRLNPLGTLLYLSPVTSLGAMACALVFEADAIRAQAFTSQAAMLELAVCLAVLAVFIFVMQIAEFTIVRLTSSLTLSVFGIVKEVCTVALSMLLGDSVSSTNLLGLVLCILGAGVYHAKKSRARSRTIPATQLSTAQTSFKDTDADLRVSGSCGLTISRVLTNSGTDGVATMQASPKRLARVKRPFQLSAFRTTATATHGQSVSEMARMHAADCSRANSSSSLVNGVESSRANSGDFSRVSGCDVPRARERLLASRGDACFDDDARQSESYSYV</sequence>
<evidence type="ECO:0000256" key="1">
    <source>
        <dbReference type="ARBA" id="ARBA00004141"/>
    </source>
</evidence>
<keyword evidence="4 6" id="KW-0472">Membrane</keyword>
<organism evidence="7">
    <name type="scientific">Chrysotila carterae</name>
    <name type="common">Marine alga</name>
    <name type="synonym">Syracosphaera carterae</name>
    <dbReference type="NCBI Taxonomy" id="13221"/>
    <lineage>
        <taxon>Eukaryota</taxon>
        <taxon>Haptista</taxon>
        <taxon>Haptophyta</taxon>
        <taxon>Prymnesiophyceae</taxon>
        <taxon>Isochrysidales</taxon>
        <taxon>Isochrysidaceae</taxon>
        <taxon>Chrysotila</taxon>
    </lineage>
</organism>
<evidence type="ECO:0000256" key="3">
    <source>
        <dbReference type="ARBA" id="ARBA00022989"/>
    </source>
</evidence>
<evidence type="ECO:0000256" key="4">
    <source>
        <dbReference type="ARBA" id="ARBA00023136"/>
    </source>
</evidence>
<feature type="region of interest" description="Disordered" evidence="5">
    <location>
        <begin position="261"/>
        <end position="283"/>
    </location>
</feature>
<evidence type="ECO:0000256" key="6">
    <source>
        <dbReference type="SAM" id="Phobius"/>
    </source>
</evidence>
<feature type="transmembrane region" description="Helical" evidence="6">
    <location>
        <begin position="84"/>
        <end position="105"/>
    </location>
</feature>
<dbReference type="InterPro" id="IPR050186">
    <property type="entry name" value="TPT_transporter"/>
</dbReference>
<dbReference type="GO" id="GO:0016020">
    <property type="term" value="C:membrane"/>
    <property type="evidence" value="ECO:0007669"/>
    <property type="project" value="UniProtKB-SubCell"/>
</dbReference>
<evidence type="ECO:0008006" key="8">
    <source>
        <dbReference type="Google" id="ProtNLM"/>
    </source>
</evidence>
<comment type="subcellular location">
    <subcellularLocation>
        <location evidence="1">Membrane</location>
        <topology evidence="1">Multi-pass membrane protein</topology>
    </subcellularLocation>
</comment>
<gene>
    <name evidence="7" type="ORF">PCAR00345_LOCUS16181</name>
</gene>
<evidence type="ECO:0000256" key="2">
    <source>
        <dbReference type="ARBA" id="ARBA00022692"/>
    </source>
</evidence>
<feature type="compositionally biased region" description="Low complexity" evidence="5">
    <location>
        <begin position="261"/>
        <end position="273"/>
    </location>
</feature>
<proteinExistence type="predicted"/>